<keyword evidence="4" id="KW-1185">Reference proteome</keyword>
<evidence type="ECO:0000313" key="3">
    <source>
        <dbReference type="EMBL" id="QDU18454.1"/>
    </source>
</evidence>
<feature type="transmembrane region" description="Helical" evidence="2">
    <location>
        <begin position="147"/>
        <end position="167"/>
    </location>
</feature>
<sequence>MADTLDIKCPTCGKALKVPAALAGKKVKCKGCDTAFAVAAPKAAKPAPKAAAKPAAHQAAAPEPEKPKSPFLDDDDELDEQGRVKAMGVVKESDVPRCPHCTVDLDPPDAVVCYRCGFNNVTRIKAETKKVIEATAGDWAAHLAPGIIALLICIGLVVLDVVCWINMSDWLQGSFLEQDEKDILGNKKMWVKPGAFVAIVIAFSLMLILPLGVFAFRRLVKNYKPEERVKK</sequence>
<reference evidence="3 4" key="1">
    <citation type="submission" date="2019-02" db="EMBL/GenBank/DDBJ databases">
        <title>Deep-cultivation of Planctomycetes and their phenomic and genomic characterization uncovers novel biology.</title>
        <authorList>
            <person name="Wiegand S."/>
            <person name="Jogler M."/>
            <person name="Boedeker C."/>
            <person name="Pinto D."/>
            <person name="Vollmers J."/>
            <person name="Rivas-Marin E."/>
            <person name="Kohn T."/>
            <person name="Peeters S.H."/>
            <person name="Heuer A."/>
            <person name="Rast P."/>
            <person name="Oberbeckmann S."/>
            <person name="Bunk B."/>
            <person name="Jeske O."/>
            <person name="Meyerdierks A."/>
            <person name="Storesund J.E."/>
            <person name="Kallscheuer N."/>
            <person name="Luecker S."/>
            <person name="Lage O.M."/>
            <person name="Pohl T."/>
            <person name="Merkel B.J."/>
            <person name="Hornburger P."/>
            <person name="Mueller R.-W."/>
            <person name="Bruemmer F."/>
            <person name="Labrenz M."/>
            <person name="Spormann A.M."/>
            <person name="Op den Camp H."/>
            <person name="Overmann J."/>
            <person name="Amann R."/>
            <person name="Jetten M.S.M."/>
            <person name="Mascher T."/>
            <person name="Medema M.H."/>
            <person name="Devos D.P."/>
            <person name="Kaster A.-K."/>
            <person name="Ovreas L."/>
            <person name="Rohde M."/>
            <person name="Galperin M.Y."/>
            <person name="Jogler C."/>
        </authorList>
    </citation>
    <scope>NUCLEOTIDE SEQUENCE [LARGE SCALE GENOMIC DNA]</scope>
    <source>
        <strain evidence="3 4">ETA_A1</strain>
    </source>
</reference>
<dbReference type="EMBL" id="CP036273">
    <property type="protein sequence ID" value="QDU18454.1"/>
    <property type="molecule type" value="Genomic_DNA"/>
</dbReference>
<dbReference type="AlphaFoldDB" id="A0A517XLS6"/>
<organism evidence="3 4">
    <name type="scientific">Urbifossiella limnaea</name>
    <dbReference type="NCBI Taxonomy" id="2528023"/>
    <lineage>
        <taxon>Bacteria</taxon>
        <taxon>Pseudomonadati</taxon>
        <taxon>Planctomycetota</taxon>
        <taxon>Planctomycetia</taxon>
        <taxon>Gemmatales</taxon>
        <taxon>Gemmataceae</taxon>
        <taxon>Urbifossiella</taxon>
    </lineage>
</organism>
<feature type="region of interest" description="Disordered" evidence="1">
    <location>
        <begin position="49"/>
        <end position="76"/>
    </location>
</feature>
<protein>
    <recommendedName>
        <fullName evidence="5">Zinc finger/thioredoxin putative domain-containing protein</fullName>
    </recommendedName>
</protein>
<keyword evidence="2" id="KW-1133">Transmembrane helix</keyword>
<feature type="transmembrane region" description="Helical" evidence="2">
    <location>
        <begin position="195"/>
        <end position="216"/>
    </location>
</feature>
<evidence type="ECO:0000256" key="1">
    <source>
        <dbReference type="SAM" id="MobiDB-lite"/>
    </source>
</evidence>
<accession>A0A517XLS6</accession>
<dbReference type="RefSeq" id="WP_145233761.1">
    <property type="nucleotide sequence ID" value="NZ_CP036273.1"/>
</dbReference>
<evidence type="ECO:0000313" key="4">
    <source>
        <dbReference type="Proteomes" id="UP000319576"/>
    </source>
</evidence>
<keyword evidence="2" id="KW-0812">Transmembrane</keyword>
<name>A0A517XLS6_9BACT</name>
<evidence type="ECO:0008006" key="5">
    <source>
        <dbReference type="Google" id="ProtNLM"/>
    </source>
</evidence>
<keyword evidence="2" id="KW-0472">Membrane</keyword>
<dbReference type="OrthoDB" id="269673at2"/>
<evidence type="ECO:0000256" key="2">
    <source>
        <dbReference type="SAM" id="Phobius"/>
    </source>
</evidence>
<feature type="compositionally biased region" description="Low complexity" evidence="1">
    <location>
        <begin position="49"/>
        <end position="62"/>
    </location>
</feature>
<dbReference type="Proteomes" id="UP000319576">
    <property type="component" value="Chromosome"/>
</dbReference>
<gene>
    <name evidence="3" type="ORF">ETAA1_03420</name>
</gene>
<dbReference type="KEGG" id="uli:ETAA1_03420"/>
<dbReference type="Gene3D" id="2.20.28.160">
    <property type="match status" value="1"/>
</dbReference>
<proteinExistence type="predicted"/>